<sequence length="73" mass="8412">MLAWGAPMGRDGPRGTREGLGEKPRREGPFPAVKPSREGFIAPTFYLFSLFFRPPLLSRIKYFFNLVTPWLLR</sequence>
<feature type="compositionally biased region" description="Basic and acidic residues" evidence="1">
    <location>
        <begin position="11"/>
        <end position="28"/>
    </location>
</feature>
<feature type="region of interest" description="Disordered" evidence="1">
    <location>
        <begin position="1"/>
        <end position="32"/>
    </location>
</feature>
<gene>
    <name evidence="2" type="ORF">Taro_031070</name>
</gene>
<comment type="caution">
    <text evidence="2">The sequence shown here is derived from an EMBL/GenBank/DDBJ whole genome shotgun (WGS) entry which is preliminary data.</text>
</comment>
<dbReference type="AlphaFoldDB" id="A0A843VHY2"/>
<dbReference type="EMBL" id="NMUH01002176">
    <property type="protein sequence ID" value="MQL98362.1"/>
    <property type="molecule type" value="Genomic_DNA"/>
</dbReference>
<evidence type="ECO:0000256" key="1">
    <source>
        <dbReference type="SAM" id="MobiDB-lite"/>
    </source>
</evidence>
<reference evidence="2" key="1">
    <citation type="submission" date="2017-07" db="EMBL/GenBank/DDBJ databases">
        <title>Taro Niue Genome Assembly and Annotation.</title>
        <authorList>
            <person name="Atibalentja N."/>
            <person name="Keating K."/>
            <person name="Fields C.J."/>
        </authorList>
    </citation>
    <scope>NUCLEOTIDE SEQUENCE</scope>
    <source>
        <strain evidence="2">Niue_2</strain>
        <tissue evidence="2">Leaf</tissue>
    </source>
</reference>
<proteinExistence type="predicted"/>
<name>A0A843VHY2_COLES</name>
<organism evidence="2 3">
    <name type="scientific">Colocasia esculenta</name>
    <name type="common">Wild taro</name>
    <name type="synonym">Arum esculentum</name>
    <dbReference type="NCBI Taxonomy" id="4460"/>
    <lineage>
        <taxon>Eukaryota</taxon>
        <taxon>Viridiplantae</taxon>
        <taxon>Streptophyta</taxon>
        <taxon>Embryophyta</taxon>
        <taxon>Tracheophyta</taxon>
        <taxon>Spermatophyta</taxon>
        <taxon>Magnoliopsida</taxon>
        <taxon>Liliopsida</taxon>
        <taxon>Araceae</taxon>
        <taxon>Aroideae</taxon>
        <taxon>Colocasieae</taxon>
        <taxon>Colocasia</taxon>
    </lineage>
</organism>
<dbReference type="Proteomes" id="UP000652761">
    <property type="component" value="Unassembled WGS sequence"/>
</dbReference>
<accession>A0A843VHY2</accession>
<protein>
    <submittedName>
        <fullName evidence="2">Uncharacterized protein</fullName>
    </submittedName>
</protein>
<keyword evidence="3" id="KW-1185">Reference proteome</keyword>
<evidence type="ECO:0000313" key="3">
    <source>
        <dbReference type="Proteomes" id="UP000652761"/>
    </source>
</evidence>
<evidence type="ECO:0000313" key="2">
    <source>
        <dbReference type="EMBL" id="MQL98362.1"/>
    </source>
</evidence>